<name>A0ABN9MQV7_9NEOB</name>
<dbReference type="PANTHER" id="PTHR23406:SF17">
    <property type="entry name" value="NADP-DEPENDENT MALIC ENZYME"/>
    <property type="match status" value="1"/>
</dbReference>
<feature type="domain" description="Malic enzyme NAD-binding" evidence="3">
    <location>
        <begin position="1"/>
        <end position="46"/>
    </location>
</feature>
<evidence type="ECO:0000256" key="2">
    <source>
        <dbReference type="ARBA" id="ARBA00023002"/>
    </source>
</evidence>
<evidence type="ECO:0000256" key="1">
    <source>
        <dbReference type="ARBA" id="ARBA00001946"/>
    </source>
</evidence>
<reference evidence="4" key="1">
    <citation type="submission" date="2023-07" db="EMBL/GenBank/DDBJ databases">
        <authorList>
            <person name="Stuckert A."/>
        </authorList>
    </citation>
    <scope>NUCLEOTIDE SEQUENCE</scope>
</reference>
<dbReference type="Gene3D" id="3.40.50.720">
    <property type="entry name" value="NAD(P)-binding Rossmann-like Domain"/>
    <property type="match status" value="1"/>
</dbReference>
<keyword evidence="2" id="KW-0560">Oxidoreductase</keyword>
<dbReference type="Proteomes" id="UP001176940">
    <property type="component" value="Unassembled WGS sequence"/>
</dbReference>
<dbReference type="Pfam" id="PF03949">
    <property type="entry name" value="Malic_M"/>
    <property type="match status" value="1"/>
</dbReference>
<dbReference type="InterPro" id="IPR036291">
    <property type="entry name" value="NAD(P)-bd_dom_sf"/>
</dbReference>
<dbReference type="InterPro" id="IPR012302">
    <property type="entry name" value="Malic_NAD-bd"/>
</dbReference>
<protein>
    <recommendedName>
        <fullName evidence="3">Malic enzyme NAD-binding domain-containing protein</fullName>
    </recommendedName>
</protein>
<comment type="caution">
    <text evidence="4">The sequence shown here is derived from an EMBL/GenBank/DDBJ whole genome shotgun (WGS) entry which is preliminary data.</text>
</comment>
<gene>
    <name evidence="4" type="ORF">RIMI_LOCUS23418556</name>
</gene>
<proteinExistence type="predicted"/>
<organism evidence="4 5">
    <name type="scientific">Ranitomeya imitator</name>
    <name type="common">mimic poison frog</name>
    <dbReference type="NCBI Taxonomy" id="111125"/>
    <lineage>
        <taxon>Eukaryota</taxon>
        <taxon>Metazoa</taxon>
        <taxon>Chordata</taxon>
        <taxon>Craniata</taxon>
        <taxon>Vertebrata</taxon>
        <taxon>Euteleostomi</taxon>
        <taxon>Amphibia</taxon>
        <taxon>Batrachia</taxon>
        <taxon>Anura</taxon>
        <taxon>Neobatrachia</taxon>
        <taxon>Hyloidea</taxon>
        <taxon>Dendrobatidae</taxon>
        <taxon>Dendrobatinae</taxon>
        <taxon>Ranitomeya</taxon>
    </lineage>
</organism>
<dbReference type="EMBL" id="CAUEEQ010079668">
    <property type="protein sequence ID" value="CAJ0968781.1"/>
    <property type="molecule type" value="Genomic_DNA"/>
</dbReference>
<evidence type="ECO:0000313" key="4">
    <source>
        <dbReference type="EMBL" id="CAJ0968781.1"/>
    </source>
</evidence>
<accession>A0ABN9MQV7</accession>
<sequence>MLSFCTKVIAKEVSDKHLEEGRLYPPLQTIQEVSVKIAVKIVENAYKDNTASVFPEPEDKETFVRSQMYTTDYDQFVVDSYSWPEEAMKVQTVTI</sequence>
<evidence type="ECO:0000313" key="5">
    <source>
        <dbReference type="Proteomes" id="UP001176940"/>
    </source>
</evidence>
<keyword evidence="5" id="KW-1185">Reference proteome</keyword>
<comment type="cofactor">
    <cofactor evidence="1">
        <name>Mg(2+)</name>
        <dbReference type="ChEBI" id="CHEBI:18420"/>
    </cofactor>
</comment>
<dbReference type="SUPFAM" id="SSF51735">
    <property type="entry name" value="NAD(P)-binding Rossmann-fold domains"/>
    <property type="match status" value="1"/>
</dbReference>
<dbReference type="PANTHER" id="PTHR23406">
    <property type="entry name" value="MALIC ENZYME-RELATED"/>
    <property type="match status" value="1"/>
</dbReference>
<evidence type="ECO:0000259" key="3">
    <source>
        <dbReference type="Pfam" id="PF03949"/>
    </source>
</evidence>